<evidence type="ECO:0000256" key="10">
    <source>
        <dbReference type="SAM" id="MobiDB-lite"/>
    </source>
</evidence>
<dbReference type="Proteomes" id="UP000029725">
    <property type="component" value="Unassembled WGS sequence"/>
</dbReference>
<dbReference type="HOGENOM" id="CLU_047858_0_0_1"/>
<dbReference type="InterPro" id="IPR040450">
    <property type="entry name" value="TFIIF_beta_HTH"/>
</dbReference>
<evidence type="ECO:0000259" key="12">
    <source>
        <dbReference type="Pfam" id="PF17683"/>
    </source>
</evidence>
<evidence type="ECO:0000256" key="6">
    <source>
        <dbReference type="ARBA" id="ARBA00023163"/>
    </source>
</evidence>
<evidence type="ECO:0000256" key="3">
    <source>
        <dbReference type="ARBA" id="ARBA00021453"/>
    </source>
</evidence>
<evidence type="ECO:0000256" key="2">
    <source>
        <dbReference type="ARBA" id="ARBA00009543"/>
    </source>
</evidence>
<keyword evidence="14" id="KW-1185">Reference proteome</keyword>
<keyword evidence="5" id="KW-0238">DNA-binding</keyword>
<comment type="subcellular location">
    <subcellularLocation>
        <location evidence="1">Nucleus</location>
    </subcellularLocation>
</comment>
<feature type="region of interest" description="Disordered" evidence="10">
    <location>
        <begin position="252"/>
        <end position="297"/>
    </location>
</feature>
<dbReference type="RefSeq" id="XP_013237810.1">
    <property type="nucleotide sequence ID" value="XM_013382356.1"/>
</dbReference>
<dbReference type="SUPFAM" id="SSF50916">
    <property type="entry name" value="Rap30/74 interaction domains"/>
    <property type="match status" value="1"/>
</dbReference>
<evidence type="ECO:0000256" key="1">
    <source>
        <dbReference type="ARBA" id="ARBA00004123"/>
    </source>
</evidence>
<comment type="similarity">
    <text evidence="2">Belongs to the TFIIF beta subunit family.</text>
</comment>
<dbReference type="InterPro" id="IPR036390">
    <property type="entry name" value="WH_DNA-bd_sf"/>
</dbReference>
<dbReference type="Pfam" id="PF02270">
    <property type="entry name" value="TFIIF_beta"/>
    <property type="match status" value="1"/>
</dbReference>
<dbReference type="PANTHER" id="PTHR10445:SF0">
    <property type="entry name" value="GENERAL TRANSCRIPTION FACTOR IIF SUBUNIT 2"/>
    <property type="match status" value="1"/>
</dbReference>
<dbReference type="InterPro" id="IPR003196">
    <property type="entry name" value="TFIIF_beta"/>
</dbReference>
<keyword evidence="7" id="KW-0539">Nucleus</keyword>
<dbReference type="FunFam" id="1.10.10.10:FF:000035">
    <property type="entry name" value="General transcription factor IIF subunit 2"/>
    <property type="match status" value="1"/>
</dbReference>
<dbReference type="GO" id="GO:0003677">
    <property type="term" value="F:DNA binding"/>
    <property type="evidence" value="ECO:0007669"/>
    <property type="project" value="UniProtKB-KW"/>
</dbReference>
<dbReference type="OrthoDB" id="26094at2759"/>
<evidence type="ECO:0000256" key="9">
    <source>
        <dbReference type="ARBA" id="ARBA00081863"/>
    </source>
</evidence>
<evidence type="ECO:0000313" key="14">
    <source>
        <dbReference type="Proteomes" id="UP000029725"/>
    </source>
</evidence>
<dbReference type="EMBL" id="JMKJ01000310">
    <property type="protein sequence ID" value="KGG51383.1"/>
    <property type="molecule type" value="Genomic_DNA"/>
</dbReference>
<feature type="domain" description="TFIIF beta subunit HTH" evidence="11">
    <location>
        <begin position="171"/>
        <end position="233"/>
    </location>
</feature>
<dbReference type="InterPro" id="IPR011039">
    <property type="entry name" value="TFIIF_interaction"/>
</dbReference>
<sequence length="297" mass="33957">MDDLNQEIDVSHAERRIWLLPDFLYTHWSAQQTDDVELGSVRIYEQTSGSPTRVTFHLSSNSHTAHLPQEYDMVFLKQSKANNIFSEEQNSAIAIEGKIEHECHLRPSSVNQAYRDVIKARNLHFNKPKRTLQLIDSIKEGVGASFMRPLPQSVVLTGGRRKIPVELRRERLPKEALLDFLFTAFEKFKYWNFKDILEYTKQPSNYLKEVLAEICDLNKRGDFKGCYQLKAEYLNANRSGAATAIAPSISRPIASESTGAATGHPEHEMADEDYDDEGEEDEDTDPDDIEMEDVTPY</sequence>
<dbReference type="GeneID" id="25259741"/>
<proteinExistence type="inferred from homology"/>
<evidence type="ECO:0000256" key="5">
    <source>
        <dbReference type="ARBA" id="ARBA00023125"/>
    </source>
</evidence>
<organism evidence="13 14">
    <name type="scientific">Mitosporidium daphniae</name>
    <dbReference type="NCBI Taxonomy" id="1485682"/>
    <lineage>
        <taxon>Eukaryota</taxon>
        <taxon>Fungi</taxon>
        <taxon>Fungi incertae sedis</taxon>
        <taxon>Microsporidia</taxon>
        <taxon>Mitosporidium</taxon>
    </lineage>
</organism>
<evidence type="ECO:0000256" key="4">
    <source>
        <dbReference type="ARBA" id="ARBA00023015"/>
    </source>
</evidence>
<feature type="domain" description="TFIIF beta subunit N-terminal" evidence="12">
    <location>
        <begin position="15"/>
        <end position="90"/>
    </location>
</feature>
<evidence type="ECO:0000313" key="13">
    <source>
        <dbReference type="EMBL" id="KGG51383.1"/>
    </source>
</evidence>
<dbReference type="PANTHER" id="PTHR10445">
    <property type="entry name" value="GENERAL TRANSCRIPTION FACTOR IIF SUBUNIT 2"/>
    <property type="match status" value="1"/>
</dbReference>
<feature type="compositionally biased region" description="Acidic residues" evidence="10">
    <location>
        <begin position="269"/>
        <end position="297"/>
    </location>
</feature>
<accession>A0A098VQU1</accession>
<reference evidence="13 14" key="1">
    <citation type="submission" date="2014-04" db="EMBL/GenBank/DDBJ databases">
        <title>A new species of microsporidia sheds light on the evolution of extreme parasitism.</title>
        <authorList>
            <person name="Haag K.L."/>
            <person name="James T.Y."/>
            <person name="Larsson R."/>
            <person name="Schaer T.M."/>
            <person name="Refardt D."/>
            <person name="Pombert J.-F."/>
            <person name="Ebert D."/>
        </authorList>
    </citation>
    <scope>NUCLEOTIDE SEQUENCE [LARGE SCALE GENOMIC DNA]</scope>
    <source>
        <strain evidence="13 14">UGP3</strain>
        <tissue evidence="13">Spores</tissue>
    </source>
</reference>
<protein>
    <recommendedName>
        <fullName evidence="3">Transcription initiation factor IIF subunit beta</fullName>
    </recommendedName>
    <alternativeName>
        <fullName evidence="9">TFIIF medium subunit</fullName>
    </alternativeName>
    <alternativeName>
        <fullName evidence="8">TFIIF-beta</fullName>
    </alternativeName>
</protein>
<dbReference type="InterPro" id="IPR040504">
    <property type="entry name" value="TFIIF_beta_N"/>
</dbReference>
<dbReference type="Pfam" id="PF17683">
    <property type="entry name" value="TFIIF_beta_N"/>
    <property type="match status" value="1"/>
</dbReference>
<evidence type="ECO:0000259" key="11">
    <source>
        <dbReference type="Pfam" id="PF02270"/>
    </source>
</evidence>
<keyword evidence="6" id="KW-0804">Transcription</keyword>
<dbReference type="InterPro" id="IPR036388">
    <property type="entry name" value="WH-like_DNA-bd_sf"/>
</dbReference>
<dbReference type="GO" id="GO:0005674">
    <property type="term" value="C:transcription factor TFIIF complex"/>
    <property type="evidence" value="ECO:0007669"/>
    <property type="project" value="InterPro"/>
</dbReference>
<evidence type="ECO:0000256" key="7">
    <source>
        <dbReference type="ARBA" id="ARBA00023242"/>
    </source>
</evidence>
<dbReference type="VEuPathDB" id="MicrosporidiaDB:DI09_37p200"/>
<dbReference type="AlphaFoldDB" id="A0A098VQU1"/>
<name>A0A098VQU1_9MICR</name>
<dbReference type="GO" id="GO:0006367">
    <property type="term" value="P:transcription initiation at RNA polymerase II promoter"/>
    <property type="evidence" value="ECO:0007669"/>
    <property type="project" value="InterPro"/>
</dbReference>
<comment type="caution">
    <text evidence="13">The sequence shown here is derived from an EMBL/GenBank/DDBJ whole genome shotgun (WGS) entry which is preliminary data.</text>
</comment>
<dbReference type="CDD" id="cd07980">
    <property type="entry name" value="TFIIF_beta"/>
    <property type="match status" value="1"/>
</dbReference>
<dbReference type="Gene3D" id="1.10.10.10">
    <property type="entry name" value="Winged helix-like DNA-binding domain superfamily/Winged helix DNA-binding domain"/>
    <property type="match status" value="1"/>
</dbReference>
<evidence type="ECO:0000256" key="8">
    <source>
        <dbReference type="ARBA" id="ARBA00081473"/>
    </source>
</evidence>
<gene>
    <name evidence="13" type="ORF">DI09_37p200</name>
</gene>
<keyword evidence="4" id="KW-0805">Transcription regulation</keyword>
<dbReference type="SUPFAM" id="SSF46785">
    <property type="entry name" value="Winged helix' DNA-binding domain"/>
    <property type="match status" value="1"/>
</dbReference>